<organism evidence="1 2">
    <name type="scientific">Suillus subaureus</name>
    <dbReference type="NCBI Taxonomy" id="48587"/>
    <lineage>
        <taxon>Eukaryota</taxon>
        <taxon>Fungi</taxon>
        <taxon>Dikarya</taxon>
        <taxon>Basidiomycota</taxon>
        <taxon>Agaricomycotina</taxon>
        <taxon>Agaricomycetes</taxon>
        <taxon>Agaricomycetidae</taxon>
        <taxon>Boletales</taxon>
        <taxon>Suillineae</taxon>
        <taxon>Suillaceae</taxon>
        <taxon>Suillus</taxon>
    </lineage>
</organism>
<keyword evidence="2" id="KW-1185">Reference proteome</keyword>
<dbReference type="RefSeq" id="XP_041185874.1">
    <property type="nucleotide sequence ID" value="XM_041329153.1"/>
</dbReference>
<dbReference type="GeneID" id="64623170"/>
<sequence length="53" mass="5935">KYTRILTMLTTKAAELSFPEWTSEHAEVFTAIKSLVVSPQCLTTIDHNNPGEN</sequence>
<comment type="caution">
    <text evidence="1">The sequence shown here is derived from an EMBL/GenBank/DDBJ whole genome shotgun (WGS) entry which is preliminary data.</text>
</comment>
<protein>
    <submittedName>
        <fullName evidence="1">Uncharacterized protein</fullName>
    </submittedName>
</protein>
<evidence type="ECO:0000313" key="1">
    <source>
        <dbReference type="EMBL" id="KAG1800177.1"/>
    </source>
</evidence>
<feature type="non-terminal residue" evidence="1">
    <location>
        <position position="53"/>
    </location>
</feature>
<name>A0A9P7DPV0_9AGAM</name>
<dbReference type="EMBL" id="JABBWG010000117">
    <property type="protein sequence ID" value="KAG1800177.1"/>
    <property type="molecule type" value="Genomic_DNA"/>
</dbReference>
<dbReference type="AlphaFoldDB" id="A0A9P7DPV0"/>
<evidence type="ECO:0000313" key="2">
    <source>
        <dbReference type="Proteomes" id="UP000807769"/>
    </source>
</evidence>
<reference evidence="1" key="1">
    <citation type="journal article" date="2020" name="New Phytol.">
        <title>Comparative genomics reveals dynamic genome evolution in host specialist ectomycorrhizal fungi.</title>
        <authorList>
            <person name="Lofgren L.A."/>
            <person name="Nguyen N.H."/>
            <person name="Vilgalys R."/>
            <person name="Ruytinx J."/>
            <person name="Liao H.L."/>
            <person name="Branco S."/>
            <person name="Kuo A."/>
            <person name="LaButti K."/>
            <person name="Lipzen A."/>
            <person name="Andreopoulos W."/>
            <person name="Pangilinan J."/>
            <person name="Riley R."/>
            <person name="Hundley H."/>
            <person name="Na H."/>
            <person name="Barry K."/>
            <person name="Grigoriev I.V."/>
            <person name="Stajich J.E."/>
            <person name="Kennedy P.G."/>
        </authorList>
    </citation>
    <scope>NUCLEOTIDE SEQUENCE</scope>
    <source>
        <strain evidence="1">MN1</strain>
    </source>
</reference>
<feature type="non-terminal residue" evidence="1">
    <location>
        <position position="1"/>
    </location>
</feature>
<proteinExistence type="predicted"/>
<dbReference type="Proteomes" id="UP000807769">
    <property type="component" value="Unassembled WGS sequence"/>
</dbReference>
<accession>A0A9P7DPV0</accession>
<dbReference type="OrthoDB" id="3201810at2759"/>
<gene>
    <name evidence="1" type="ORF">BJ212DRAFT_1205559</name>
</gene>